<dbReference type="InParanoid" id="K1X2I2"/>
<dbReference type="GeneID" id="18762689"/>
<dbReference type="OMA" id="PYWTKKS"/>
<accession>K1X2I2</accession>
<dbReference type="AlphaFoldDB" id="K1X2I2"/>
<dbReference type="EMBL" id="JH921443">
    <property type="protein sequence ID" value="EKD14993.1"/>
    <property type="molecule type" value="Genomic_DNA"/>
</dbReference>
<dbReference type="KEGG" id="mbe:MBM_06754"/>
<organism evidence="1 2">
    <name type="scientific">Marssonina brunnea f. sp. multigermtubi (strain MB_m1)</name>
    <name type="common">Marssonina leaf spot fungus</name>
    <dbReference type="NCBI Taxonomy" id="1072389"/>
    <lineage>
        <taxon>Eukaryota</taxon>
        <taxon>Fungi</taxon>
        <taxon>Dikarya</taxon>
        <taxon>Ascomycota</taxon>
        <taxon>Pezizomycotina</taxon>
        <taxon>Leotiomycetes</taxon>
        <taxon>Helotiales</taxon>
        <taxon>Drepanopezizaceae</taxon>
        <taxon>Drepanopeziza</taxon>
    </lineage>
</organism>
<dbReference type="Proteomes" id="UP000006753">
    <property type="component" value="Unassembled WGS sequence"/>
</dbReference>
<gene>
    <name evidence="1" type="ORF">MBM_06754</name>
</gene>
<evidence type="ECO:0000313" key="1">
    <source>
        <dbReference type="EMBL" id="EKD14993.1"/>
    </source>
</evidence>
<dbReference type="eggNOG" id="ENOG502SPCI">
    <property type="taxonomic scope" value="Eukaryota"/>
</dbReference>
<dbReference type="OrthoDB" id="5343429at2759"/>
<dbReference type="HOGENOM" id="CLU_500677_0_0_1"/>
<reference evidence="1 2" key="1">
    <citation type="journal article" date="2012" name="BMC Genomics">
        <title>Sequencing the genome of Marssonina brunnea reveals fungus-poplar co-evolution.</title>
        <authorList>
            <person name="Zhu S."/>
            <person name="Cao Y.-Z."/>
            <person name="Jiang C."/>
            <person name="Tan B.-Y."/>
            <person name="Wang Z."/>
            <person name="Feng S."/>
            <person name="Zhang L."/>
            <person name="Su X.-H."/>
            <person name="Brejova B."/>
            <person name="Vinar T."/>
            <person name="Xu M."/>
            <person name="Wang M.-X."/>
            <person name="Zhang S.-G."/>
            <person name="Huang M.-R."/>
            <person name="Wu R."/>
            <person name="Zhou Y."/>
        </authorList>
    </citation>
    <scope>NUCLEOTIDE SEQUENCE [LARGE SCALE GENOMIC DNA]</scope>
    <source>
        <strain evidence="1 2">MB_m1</strain>
    </source>
</reference>
<sequence length="553" mass="61259">MYLEEASRASVLDDFSKVLSRQLKGWREHELIETTFNKYCVEASPRPKYWNEDSFRKYVTSSPHIKMSELEIGLLWRSFSHYAYHPFPHQESEIDFAAFKRAAVLLVFQADDLIGTQEMDGGTEYHWRQDATHHANARHGRLFRSLGVPGKSGPSPEQTEELLGEAADAMALSGPKFVHRGPTPEELKAVARRFLEGSVRSREVRREEIETLVGLLGRLSIKENKWGSNGAFYNHGDILEASSSSVELSKILAGGLVEDMNLDPFTANEALKAVELMPNLLLRFYQLWAVIFQPRVPTTSEPYTPPQPDEKGAIIRSLLLFVPHIVAGKRFARTISQPTEEISITPIPSRDKDKTLSRLLGQPTVPGDCKECVVLFSGTVSSGAGTAVIGVYFSRPLNGGGGQLGNASPYLLFQLRPRFRVLKGQHGILLRDPISAQAEEGQQANGTYMVEVGRPRQGKLEVRPWKGGMVLVGAGELLSKEKEQGRPTWEVAAKNCRMDIFGVNGGVLAGVEGERDSGYREDYGRKIEVASDDSPARVTGDELLKRIQGFGPG</sequence>
<evidence type="ECO:0008006" key="3">
    <source>
        <dbReference type="Google" id="ProtNLM"/>
    </source>
</evidence>
<keyword evidence="2" id="KW-1185">Reference proteome</keyword>
<evidence type="ECO:0000313" key="2">
    <source>
        <dbReference type="Proteomes" id="UP000006753"/>
    </source>
</evidence>
<proteinExistence type="predicted"/>
<name>K1X2I2_MARBU</name>
<protein>
    <recommendedName>
        <fullName evidence="3">TLDc domain-containing protein</fullName>
    </recommendedName>
</protein>